<organism evidence="1 2">
    <name type="scientific">Scylla paramamosain</name>
    <name type="common">Mud crab</name>
    <dbReference type="NCBI Taxonomy" id="85552"/>
    <lineage>
        <taxon>Eukaryota</taxon>
        <taxon>Metazoa</taxon>
        <taxon>Ecdysozoa</taxon>
        <taxon>Arthropoda</taxon>
        <taxon>Crustacea</taxon>
        <taxon>Multicrustacea</taxon>
        <taxon>Malacostraca</taxon>
        <taxon>Eumalacostraca</taxon>
        <taxon>Eucarida</taxon>
        <taxon>Decapoda</taxon>
        <taxon>Pleocyemata</taxon>
        <taxon>Brachyura</taxon>
        <taxon>Eubrachyura</taxon>
        <taxon>Portunoidea</taxon>
        <taxon>Portunidae</taxon>
        <taxon>Portuninae</taxon>
        <taxon>Scylla</taxon>
    </lineage>
</organism>
<accession>A0AAW0TAU4</accession>
<proteinExistence type="predicted"/>
<dbReference type="AlphaFoldDB" id="A0AAW0TAU4"/>
<gene>
    <name evidence="1" type="ORF">O3P69_014278</name>
</gene>
<evidence type="ECO:0000313" key="1">
    <source>
        <dbReference type="EMBL" id="KAK8384599.1"/>
    </source>
</evidence>
<name>A0AAW0TAU4_SCYPA</name>
<comment type="caution">
    <text evidence="1">The sequence shown here is derived from an EMBL/GenBank/DDBJ whole genome shotgun (WGS) entry which is preliminary data.</text>
</comment>
<evidence type="ECO:0000313" key="2">
    <source>
        <dbReference type="Proteomes" id="UP001487740"/>
    </source>
</evidence>
<protein>
    <recommendedName>
        <fullName evidence="3">Insulin-like androgenic gland hormone</fullName>
    </recommendedName>
</protein>
<keyword evidence="2" id="KW-1185">Reference proteome</keyword>
<sequence>MSKQVKVLSIQWPLGGYGANTPGYISLHMELLGLRCIIRSCSWHLTPQHGTARHTFRPPRPSATSSFSSQQQLLLLACTTFSLASLPACIQFALVWSASSSLGPPHNFQPVYATAKNVSACDLNPGEVLLTATQTKADLISDFSVDCGNLLRSFSSVCLTYKQPLSERYKRGTETKGAASFDDATTEFRPRPLHVLLAEQDEDPMLPPEDAFQLVKTHWTRGRFRRSHRYVNGYDECCPQSTKNCTVYEVAEYCDSLRPPYRELLASRKRQ</sequence>
<dbReference type="EMBL" id="JARAKH010000034">
    <property type="protein sequence ID" value="KAK8384599.1"/>
    <property type="molecule type" value="Genomic_DNA"/>
</dbReference>
<dbReference type="Proteomes" id="UP001487740">
    <property type="component" value="Unassembled WGS sequence"/>
</dbReference>
<reference evidence="1 2" key="1">
    <citation type="submission" date="2023-03" db="EMBL/GenBank/DDBJ databases">
        <title>High-quality genome of Scylla paramamosain provides insights in environmental adaptation.</title>
        <authorList>
            <person name="Zhang L."/>
        </authorList>
    </citation>
    <scope>NUCLEOTIDE SEQUENCE [LARGE SCALE GENOMIC DNA]</scope>
    <source>
        <strain evidence="1">LZ_2023a</strain>
        <tissue evidence="1">Muscle</tissue>
    </source>
</reference>
<evidence type="ECO:0008006" key="3">
    <source>
        <dbReference type="Google" id="ProtNLM"/>
    </source>
</evidence>